<feature type="compositionally biased region" description="Polar residues" evidence="1">
    <location>
        <begin position="39"/>
        <end position="54"/>
    </location>
</feature>
<dbReference type="AlphaFoldDB" id="A0AAF0PY00"/>
<sequence>MDLERQVKLSTNMVKNQQPPIYGGSKRKRPEKYPYTSKFPKQTHANGENDTENATPMERAALEKEDDLLTDLTPNIPQFVKCLKGYNVKKSCFLTGKLFFYVNEACKVISGVKKTGKMIFGVNFDFIILSAIDKRDRKR</sequence>
<proteinExistence type="predicted"/>
<organism evidence="2 3">
    <name type="scientific">Solanum verrucosum</name>
    <dbReference type="NCBI Taxonomy" id="315347"/>
    <lineage>
        <taxon>Eukaryota</taxon>
        <taxon>Viridiplantae</taxon>
        <taxon>Streptophyta</taxon>
        <taxon>Embryophyta</taxon>
        <taxon>Tracheophyta</taxon>
        <taxon>Spermatophyta</taxon>
        <taxon>Magnoliopsida</taxon>
        <taxon>eudicotyledons</taxon>
        <taxon>Gunneridae</taxon>
        <taxon>Pentapetalae</taxon>
        <taxon>asterids</taxon>
        <taxon>lamiids</taxon>
        <taxon>Solanales</taxon>
        <taxon>Solanaceae</taxon>
        <taxon>Solanoideae</taxon>
        <taxon>Solaneae</taxon>
        <taxon>Solanum</taxon>
    </lineage>
</organism>
<dbReference type="Proteomes" id="UP001234989">
    <property type="component" value="Chromosome 1"/>
</dbReference>
<evidence type="ECO:0000313" key="3">
    <source>
        <dbReference type="Proteomes" id="UP001234989"/>
    </source>
</evidence>
<feature type="compositionally biased region" description="Polar residues" evidence="1">
    <location>
        <begin position="8"/>
        <end position="19"/>
    </location>
</feature>
<name>A0AAF0PY00_SOLVR</name>
<keyword evidence="3" id="KW-1185">Reference proteome</keyword>
<evidence type="ECO:0000256" key="1">
    <source>
        <dbReference type="SAM" id="MobiDB-lite"/>
    </source>
</evidence>
<protein>
    <submittedName>
        <fullName evidence="2">Uncharacterized protein</fullName>
    </submittedName>
</protein>
<feature type="region of interest" description="Disordered" evidence="1">
    <location>
        <begin position="1"/>
        <end position="54"/>
    </location>
</feature>
<accession>A0AAF0PY00</accession>
<evidence type="ECO:0000313" key="2">
    <source>
        <dbReference type="EMBL" id="WMV12976.1"/>
    </source>
</evidence>
<reference evidence="2" key="1">
    <citation type="submission" date="2023-08" db="EMBL/GenBank/DDBJ databases">
        <title>A de novo genome assembly of Solanum verrucosum Schlechtendal, a Mexican diploid species geographically isolated from the other diploid A-genome species in potato relatives.</title>
        <authorList>
            <person name="Hosaka K."/>
        </authorList>
    </citation>
    <scope>NUCLEOTIDE SEQUENCE</scope>
    <source>
        <tissue evidence="2">Young leaves</tissue>
    </source>
</reference>
<dbReference type="EMBL" id="CP133612">
    <property type="protein sequence ID" value="WMV12976.1"/>
    <property type="molecule type" value="Genomic_DNA"/>
</dbReference>
<gene>
    <name evidence="2" type="ORF">MTR67_006361</name>
</gene>